<accession>U9SVV0</accession>
<proteinExistence type="predicted"/>
<dbReference type="AlphaFoldDB" id="U9SVV0"/>
<reference evidence="1" key="1">
    <citation type="submission" date="2013-07" db="EMBL/GenBank/DDBJ databases">
        <title>The genome of an arbuscular mycorrhizal fungus provides insights into the evolution of the oldest plant symbiosis.</title>
        <authorList>
            <consortium name="DOE Joint Genome Institute"/>
            <person name="Tisserant E."/>
            <person name="Malbreil M."/>
            <person name="Kuo A."/>
            <person name="Kohler A."/>
            <person name="Symeonidi A."/>
            <person name="Balestrini R."/>
            <person name="Charron P."/>
            <person name="Duensing N."/>
            <person name="Frei-dit-Frey N."/>
            <person name="Gianinazzi-Pearson V."/>
            <person name="Gilbert B."/>
            <person name="Handa Y."/>
            <person name="Hijri M."/>
            <person name="Kaul R."/>
            <person name="Kawaguchi M."/>
            <person name="Krajinski F."/>
            <person name="Lammers P."/>
            <person name="Lapierre D."/>
            <person name="Masclaux F.G."/>
            <person name="Murat C."/>
            <person name="Morin E."/>
            <person name="Ndikumana S."/>
            <person name="Pagni M."/>
            <person name="Petitpierre D."/>
            <person name="Requena N."/>
            <person name="Rosikiewicz P."/>
            <person name="Riley R."/>
            <person name="Saito K."/>
            <person name="San Clemente H."/>
            <person name="Shapiro H."/>
            <person name="van Tuinen D."/>
            <person name="Becard G."/>
            <person name="Bonfante P."/>
            <person name="Paszkowski U."/>
            <person name="Shachar-Hill Y."/>
            <person name="Young J.P."/>
            <person name="Sanders I.R."/>
            <person name="Henrissat B."/>
            <person name="Rensing S.A."/>
            <person name="Grigoriev I.V."/>
            <person name="Corradi N."/>
            <person name="Roux C."/>
            <person name="Martin F."/>
        </authorList>
    </citation>
    <scope>NUCLEOTIDE SEQUENCE</scope>
    <source>
        <strain evidence="1">DAOM 197198</strain>
    </source>
</reference>
<gene>
    <name evidence="1" type="ORF">GLOINDRAFT_8954</name>
</gene>
<evidence type="ECO:0008006" key="2">
    <source>
        <dbReference type="Google" id="ProtNLM"/>
    </source>
</evidence>
<name>U9SVV0_RHIID</name>
<organism evidence="1">
    <name type="scientific">Rhizophagus irregularis (strain DAOM 181602 / DAOM 197198 / MUCL 43194)</name>
    <name type="common">Arbuscular mycorrhizal fungus</name>
    <name type="synonym">Glomus intraradices</name>
    <dbReference type="NCBI Taxonomy" id="747089"/>
    <lineage>
        <taxon>Eukaryota</taxon>
        <taxon>Fungi</taxon>
        <taxon>Fungi incertae sedis</taxon>
        <taxon>Mucoromycota</taxon>
        <taxon>Glomeromycotina</taxon>
        <taxon>Glomeromycetes</taxon>
        <taxon>Glomerales</taxon>
        <taxon>Glomeraceae</taxon>
        <taxon>Rhizophagus</taxon>
    </lineage>
</organism>
<dbReference type="VEuPathDB" id="FungiDB:RhiirFUN_004478"/>
<dbReference type="EMBL" id="KI297537">
    <property type="protein sequence ID" value="ERZ99994.1"/>
    <property type="molecule type" value="Genomic_DNA"/>
</dbReference>
<protein>
    <recommendedName>
        <fullName evidence="2">Reverse transcriptase domain-containing protein</fullName>
    </recommendedName>
</protein>
<dbReference type="HOGENOM" id="CLU_2962026_0_0_1"/>
<evidence type="ECO:0000313" key="1">
    <source>
        <dbReference type="EMBL" id="ERZ99994.1"/>
    </source>
</evidence>
<sequence>MLDAIIHQHKHDSTDDQELWIVSQDISKAFDSMDLNMLKLARTFVHVGIDQGVIISPLL</sequence>